<sequence length="162" mass="18995">MGSISISTPLLRADSIPNELRFSPRLKRNQDMDFMFRYFLGIEGWVYTPGFWFQYNQHRATQISDSYHLGMQYAELFDSVYDYWQRNKGWIPNANRWMVGEFASGIALSLYCRGRISKANKAALFAVTPPFSALQFISRSWDFARFHLTRVGRRVWKKGGIQ</sequence>
<gene>
    <name evidence="1" type="ORF">S01H1_63590</name>
</gene>
<comment type="caution">
    <text evidence="1">The sequence shown here is derived from an EMBL/GenBank/DDBJ whole genome shotgun (WGS) entry which is preliminary data.</text>
</comment>
<dbReference type="AlphaFoldDB" id="X0X1E4"/>
<organism evidence="1">
    <name type="scientific">marine sediment metagenome</name>
    <dbReference type="NCBI Taxonomy" id="412755"/>
    <lineage>
        <taxon>unclassified sequences</taxon>
        <taxon>metagenomes</taxon>
        <taxon>ecological metagenomes</taxon>
    </lineage>
</organism>
<accession>X0X1E4</accession>
<proteinExistence type="predicted"/>
<protein>
    <submittedName>
        <fullName evidence="1">Uncharacterized protein</fullName>
    </submittedName>
</protein>
<reference evidence="1" key="1">
    <citation type="journal article" date="2014" name="Front. Microbiol.">
        <title>High frequency of phylogenetically diverse reductive dehalogenase-homologous genes in deep subseafloor sedimentary metagenomes.</title>
        <authorList>
            <person name="Kawai M."/>
            <person name="Futagami T."/>
            <person name="Toyoda A."/>
            <person name="Takaki Y."/>
            <person name="Nishi S."/>
            <person name="Hori S."/>
            <person name="Arai W."/>
            <person name="Tsubouchi T."/>
            <person name="Morono Y."/>
            <person name="Uchiyama I."/>
            <person name="Ito T."/>
            <person name="Fujiyama A."/>
            <person name="Inagaki F."/>
            <person name="Takami H."/>
        </authorList>
    </citation>
    <scope>NUCLEOTIDE SEQUENCE</scope>
    <source>
        <strain evidence="1">Expedition CK06-06</strain>
    </source>
</reference>
<dbReference type="EMBL" id="BARS01041865">
    <property type="protein sequence ID" value="GAG36835.1"/>
    <property type="molecule type" value="Genomic_DNA"/>
</dbReference>
<evidence type="ECO:0000313" key="1">
    <source>
        <dbReference type="EMBL" id="GAG36835.1"/>
    </source>
</evidence>
<name>X0X1E4_9ZZZZ</name>